<accession>A0ABR2QK82</accession>
<protein>
    <submittedName>
        <fullName evidence="1">Uncharacterized protein</fullName>
    </submittedName>
</protein>
<dbReference type="EMBL" id="JBBPBN010000036">
    <property type="protein sequence ID" value="KAK9001093.1"/>
    <property type="molecule type" value="Genomic_DNA"/>
</dbReference>
<name>A0ABR2QK82_9ROSI</name>
<reference evidence="1 2" key="1">
    <citation type="journal article" date="2024" name="G3 (Bethesda)">
        <title>Genome assembly of Hibiscus sabdariffa L. provides insights into metabolisms of medicinal natural products.</title>
        <authorList>
            <person name="Kim T."/>
        </authorList>
    </citation>
    <scope>NUCLEOTIDE SEQUENCE [LARGE SCALE GENOMIC DNA]</scope>
    <source>
        <strain evidence="1">TK-2024</strain>
        <tissue evidence="1">Old leaves</tissue>
    </source>
</reference>
<evidence type="ECO:0000313" key="2">
    <source>
        <dbReference type="Proteomes" id="UP001396334"/>
    </source>
</evidence>
<gene>
    <name evidence="1" type="ORF">V6N11_082885</name>
</gene>
<organism evidence="1 2">
    <name type="scientific">Hibiscus sabdariffa</name>
    <name type="common">roselle</name>
    <dbReference type="NCBI Taxonomy" id="183260"/>
    <lineage>
        <taxon>Eukaryota</taxon>
        <taxon>Viridiplantae</taxon>
        <taxon>Streptophyta</taxon>
        <taxon>Embryophyta</taxon>
        <taxon>Tracheophyta</taxon>
        <taxon>Spermatophyta</taxon>
        <taxon>Magnoliopsida</taxon>
        <taxon>eudicotyledons</taxon>
        <taxon>Gunneridae</taxon>
        <taxon>Pentapetalae</taxon>
        <taxon>rosids</taxon>
        <taxon>malvids</taxon>
        <taxon>Malvales</taxon>
        <taxon>Malvaceae</taxon>
        <taxon>Malvoideae</taxon>
        <taxon>Hibiscus</taxon>
    </lineage>
</organism>
<comment type="caution">
    <text evidence="1">The sequence shown here is derived from an EMBL/GenBank/DDBJ whole genome shotgun (WGS) entry which is preliminary data.</text>
</comment>
<sequence>MHKQYSMDTMVPDSTTNCSQDTRLQKFIGVDGVKDDVDGVSDTRDAKFGDLRVLEVLSEVPSCSSDETVAIMNWVDETFKWDWTLGNLRDKRETEKVSYCFRCGIQFDGVGG</sequence>
<proteinExistence type="predicted"/>
<dbReference type="Proteomes" id="UP001396334">
    <property type="component" value="Unassembled WGS sequence"/>
</dbReference>
<evidence type="ECO:0000313" key="1">
    <source>
        <dbReference type="EMBL" id="KAK9001093.1"/>
    </source>
</evidence>
<keyword evidence="2" id="KW-1185">Reference proteome</keyword>